<dbReference type="GO" id="GO:0006879">
    <property type="term" value="P:intracellular iron ion homeostasis"/>
    <property type="evidence" value="ECO:0007669"/>
    <property type="project" value="UniProtKB-KW"/>
</dbReference>
<keyword evidence="5" id="KW-1185">Reference proteome</keyword>
<organism evidence="4 5">
    <name type="scientific">Solibaculum mannosilyticum</name>
    <dbReference type="NCBI Taxonomy" id="2780922"/>
    <lineage>
        <taxon>Bacteria</taxon>
        <taxon>Bacillati</taxon>
        <taxon>Bacillota</taxon>
        <taxon>Clostridia</taxon>
        <taxon>Eubacteriales</taxon>
        <taxon>Oscillospiraceae</taxon>
        <taxon>Solibaculum</taxon>
    </lineage>
</organism>
<dbReference type="PANTHER" id="PTHR30295">
    <property type="entry name" value="BACTERIOFERRITIN"/>
    <property type="match status" value="1"/>
</dbReference>
<dbReference type="InterPro" id="IPR008331">
    <property type="entry name" value="Ferritin_DPS_dom"/>
</dbReference>
<name>A0A7I8D2R9_9FIRM</name>
<dbReference type="GO" id="GO:0005829">
    <property type="term" value="C:cytosol"/>
    <property type="evidence" value="ECO:0007669"/>
    <property type="project" value="TreeGrafter"/>
</dbReference>
<sequence length="179" mass="20434">MLSRQPGRPDNAPRYAAPEPYPSIQVCGPNKKYAQMLKIDLACPQSELTAVTQYVYQSWQLDPKLSQVSNTMRHVAMVEMHHLDMLGQLIVLLGGNPTFSCRQQGRQIIWDGGMVTYCHDSLAQMMKENIAAEEFAIETYQRQIKCIDDPNIVAILQRIILDEKVHLEIFHQYLAEAQC</sequence>
<dbReference type="CDD" id="cd07908">
    <property type="entry name" value="Mn_catalase_like"/>
    <property type="match status" value="1"/>
</dbReference>
<dbReference type="EMBL" id="AP023321">
    <property type="protein sequence ID" value="BCI60285.1"/>
    <property type="molecule type" value="Genomic_DNA"/>
</dbReference>
<gene>
    <name evidence="4" type="ORF">C12CBH8_09240</name>
</gene>
<protein>
    <submittedName>
        <fullName evidence="4">Bacterioferritin</fullName>
    </submittedName>
</protein>
<dbReference type="GO" id="GO:0004322">
    <property type="term" value="F:ferroxidase activity"/>
    <property type="evidence" value="ECO:0007669"/>
    <property type="project" value="TreeGrafter"/>
</dbReference>
<dbReference type="KEGG" id="sman:C12CBH8_09240"/>
<dbReference type="InterPro" id="IPR012347">
    <property type="entry name" value="Ferritin-like"/>
</dbReference>
<dbReference type="SUPFAM" id="SSF47240">
    <property type="entry name" value="Ferritin-like"/>
    <property type="match status" value="1"/>
</dbReference>
<accession>A0A7I8D2R9</accession>
<evidence type="ECO:0000256" key="1">
    <source>
        <dbReference type="ARBA" id="ARBA00022434"/>
    </source>
</evidence>
<keyword evidence="2" id="KW-0408">Iron</keyword>
<reference evidence="5" key="1">
    <citation type="submission" date="2020-07" db="EMBL/GenBank/DDBJ databases">
        <title>Complete genome sequencing of Clostridia bacterium strain 12CBH8.</title>
        <authorList>
            <person name="Sakamoto M."/>
            <person name="Murakami T."/>
            <person name="Mori H."/>
        </authorList>
    </citation>
    <scope>NUCLEOTIDE SEQUENCE [LARGE SCALE GENOMIC DNA]</scope>
    <source>
        <strain evidence="5">12CBH8</strain>
    </source>
</reference>
<dbReference type="GO" id="GO:0020037">
    <property type="term" value="F:heme binding"/>
    <property type="evidence" value="ECO:0007669"/>
    <property type="project" value="TreeGrafter"/>
</dbReference>
<dbReference type="AlphaFoldDB" id="A0A7I8D2R9"/>
<dbReference type="InterPro" id="IPR009078">
    <property type="entry name" value="Ferritin-like_SF"/>
</dbReference>
<dbReference type="GO" id="GO:0008199">
    <property type="term" value="F:ferric iron binding"/>
    <property type="evidence" value="ECO:0007669"/>
    <property type="project" value="InterPro"/>
</dbReference>
<dbReference type="RefSeq" id="WP_215533660.1">
    <property type="nucleotide sequence ID" value="NZ_AP023321.1"/>
</dbReference>
<feature type="domain" description="Ferritin/DPS" evidence="3">
    <location>
        <begin position="46"/>
        <end position="176"/>
    </location>
</feature>
<evidence type="ECO:0000259" key="3">
    <source>
        <dbReference type="Pfam" id="PF00210"/>
    </source>
</evidence>
<dbReference type="Pfam" id="PF00210">
    <property type="entry name" value="Ferritin"/>
    <property type="match status" value="1"/>
</dbReference>
<dbReference type="Proteomes" id="UP000593890">
    <property type="component" value="Chromosome"/>
</dbReference>
<proteinExistence type="predicted"/>
<evidence type="ECO:0000313" key="4">
    <source>
        <dbReference type="EMBL" id="BCI60285.1"/>
    </source>
</evidence>
<evidence type="ECO:0000313" key="5">
    <source>
        <dbReference type="Proteomes" id="UP000593890"/>
    </source>
</evidence>
<dbReference type="PANTHER" id="PTHR30295:SF0">
    <property type="entry name" value="BACTERIOFERRITIN"/>
    <property type="match status" value="1"/>
</dbReference>
<dbReference type="Gene3D" id="1.20.1260.10">
    <property type="match status" value="2"/>
</dbReference>
<keyword evidence="1" id="KW-0409">Iron storage</keyword>
<evidence type="ECO:0000256" key="2">
    <source>
        <dbReference type="ARBA" id="ARBA00023004"/>
    </source>
</evidence>